<comment type="caution">
    <text evidence="1">The sequence shown here is derived from an EMBL/GenBank/DDBJ whole genome shotgun (WGS) entry which is preliminary data.</text>
</comment>
<organism evidence="1 2">
    <name type="scientific">Wickerhamomyces pijperi</name>
    <name type="common">Yeast</name>
    <name type="synonym">Pichia pijperi</name>
    <dbReference type="NCBI Taxonomy" id="599730"/>
    <lineage>
        <taxon>Eukaryota</taxon>
        <taxon>Fungi</taxon>
        <taxon>Dikarya</taxon>
        <taxon>Ascomycota</taxon>
        <taxon>Saccharomycotina</taxon>
        <taxon>Saccharomycetes</taxon>
        <taxon>Phaffomycetales</taxon>
        <taxon>Wickerhamomycetaceae</taxon>
        <taxon>Wickerhamomyces</taxon>
    </lineage>
</organism>
<dbReference type="PROSITE" id="PS51257">
    <property type="entry name" value="PROKAR_LIPOPROTEIN"/>
    <property type="match status" value="1"/>
</dbReference>
<keyword evidence="2" id="KW-1185">Reference proteome</keyword>
<gene>
    <name evidence="1" type="ORF">WICPIJ_008531</name>
</gene>
<name>A0A9P8PY75_WICPI</name>
<reference evidence="1" key="1">
    <citation type="journal article" date="2021" name="Open Biol.">
        <title>Shared evolutionary footprints suggest mitochondrial oxidative damage underlies multiple complex I losses in fungi.</title>
        <authorList>
            <person name="Schikora-Tamarit M.A."/>
            <person name="Marcet-Houben M."/>
            <person name="Nosek J."/>
            <person name="Gabaldon T."/>
        </authorList>
    </citation>
    <scope>NUCLEOTIDE SEQUENCE</scope>
    <source>
        <strain evidence="1">CBS2887</strain>
    </source>
</reference>
<proteinExistence type="predicted"/>
<sequence>MSNKLSLMETMIVSLSVWTSCQDIKDNFSKISSSIESTIAKSPMTLCNTNKEFPSLLKPQGSLVQRFGVNEVQIFIDVNTHWLKRITKEQLKPFGQLSVEFAQAFGLKEHFCISLITEH</sequence>
<reference evidence="1" key="2">
    <citation type="submission" date="2021-01" db="EMBL/GenBank/DDBJ databases">
        <authorList>
            <person name="Schikora-Tamarit M.A."/>
        </authorList>
    </citation>
    <scope>NUCLEOTIDE SEQUENCE</scope>
    <source>
        <strain evidence="1">CBS2887</strain>
    </source>
</reference>
<evidence type="ECO:0000313" key="2">
    <source>
        <dbReference type="Proteomes" id="UP000774326"/>
    </source>
</evidence>
<evidence type="ECO:0000313" key="1">
    <source>
        <dbReference type="EMBL" id="KAH3679797.1"/>
    </source>
</evidence>
<accession>A0A9P8PY75</accession>
<protein>
    <submittedName>
        <fullName evidence="1">Uncharacterized protein</fullName>
    </submittedName>
</protein>
<dbReference type="Proteomes" id="UP000774326">
    <property type="component" value="Unassembled WGS sequence"/>
</dbReference>
<dbReference type="EMBL" id="JAEUBG010004856">
    <property type="protein sequence ID" value="KAH3679797.1"/>
    <property type="molecule type" value="Genomic_DNA"/>
</dbReference>
<dbReference type="AlphaFoldDB" id="A0A9P8PY75"/>